<dbReference type="InterPro" id="IPR050312">
    <property type="entry name" value="IolE/XylAMocC-like"/>
</dbReference>
<evidence type="ECO:0000313" key="3">
    <source>
        <dbReference type="Proteomes" id="UP000509761"/>
    </source>
</evidence>
<feature type="domain" description="Xylose isomerase-like TIM barrel" evidence="1">
    <location>
        <begin position="84"/>
        <end position="229"/>
    </location>
</feature>
<dbReference type="PANTHER" id="PTHR12110:SF48">
    <property type="entry name" value="BLL3656 PROTEIN"/>
    <property type="match status" value="1"/>
</dbReference>
<accession>A0AAP9T2P3</accession>
<dbReference type="InterPro" id="IPR013022">
    <property type="entry name" value="Xyl_isomerase-like_TIM-brl"/>
</dbReference>
<evidence type="ECO:0000313" key="2">
    <source>
        <dbReference type="EMBL" id="QKS26133.1"/>
    </source>
</evidence>
<protein>
    <recommendedName>
        <fullName evidence="1">Xylose isomerase-like TIM barrel domain-containing protein</fullName>
    </recommendedName>
</protein>
<organism evidence="2 3">
    <name type="scientific">Vreelandella titanicae</name>
    <dbReference type="NCBI Taxonomy" id="664683"/>
    <lineage>
        <taxon>Bacteria</taxon>
        <taxon>Pseudomonadati</taxon>
        <taxon>Pseudomonadota</taxon>
        <taxon>Gammaproteobacteria</taxon>
        <taxon>Oceanospirillales</taxon>
        <taxon>Halomonadaceae</taxon>
        <taxon>Vreelandella</taxon>
    </lineage>
</organism>
<dbReference type="RefSeq" id="WP_022521141.1">
    <property type="nucleotide sequence ID" value="NZ_CP054580.1"/>
</dbReference>
<dbReference type="Proteomes" id="UP000509761">
    <property type="component" value="Chromosome"/>
</dbReference>
<proteinExistence type="predicted"/>
<name>A0AAP9T2P3_9GAMM</name>
<dbReference type="Pfam" id="PF01261">
    <property type="entry name" value="AP_endonuc_2"/>
    <property type="match status" value="1"/>
</dbReference>
<dbReference type="InterPro" id="IPR036237">
    <property type="entry name" value="Xyl_isomerase-like_sf"/>
</dbReference>
<dbReference type="PANTHER" id="PTHR12110">
    <property type="entry name" value="HYDROXYPYRUVATE ISOMERASE"/>
    <property type="match status" value="1"/>
</dbReference>
<gene>
    <name evidence="2" type="ORF">FX987_03930</name>
</gene>
<dbReference type="EMBL" id="CP054580">
    <property type="protein sequence ID" value="QKS26133.1"/>
    <property type="molecule type" value="Genomic_DNA"/>
</dbReference>
<dbReference type="Gene3D" id="3.20.20.150">
    <property type="entry name" value="Divalent-metal-dependent TIM barrel enzymes"/>
    <property type="match status" value="1"/>
</dbReference>
<dbReference type="SUPFAM" id="SSF51658">
    <property type="entry name" value="Xylose isomerase-like"/>
    <property type="match status" value="1"/>
</dbReference>
<sequence length="262" mass="27776">MAHPIGLAHLSAMELEPAALIDLAANTGHASVALRLHSAAAGTPVYPMVPGSVETLALRDYAHSRGIAISEIELVPITHNLAPDTLRPLLQVAKELGATGLIVTGDIDDRALLIDRFAAICKNAAAHGLLVHLEFMRWRAVGTLSDAREVVERSEQHNARILVDLLHLARSGGTAEELATLPPDFVNLVQICDATAELQGDIIAEARGGRLIPGQGALPIQDMLSALRGTWNAALELPGMGEGDARHTALAEARAQVEKLCR</sequence>
<keyword evidence="3" id="KW-1185">Reference proteome</keyword>
<evidence type="ECO:0000259" key="1">
    <source>
        <dbReference type="Pfam" id="PF01261"/>
    </source>
</evidence>
<dbReference type="AlphaFoldDB" id="A0AAP9T2P3"/>
<reference evidence="2 3" key="1">
    <citation type="submission" date="2019-12" db="EMBL/GenBank/DDBJ databases">
        <title>Genome sequencing and assembly of endphytes of Porphyra tenera.</title>
        <authorList>
            <person name="Park J.M."/>
            <person name="Shin R."/>
            <person name="Jo S.H."/>
        </authorList>
    </citation>
    <scope>NUCLEOTIDE SEQUENCE [LARGE SCALE GENOMIC DNA]</scope>
    <source>
        <strain evidence="2 3">GPM3</strain>
    </source>
</reference>